<evidence type="ECO:0000313" key="2">
    <source>
        <dbReference type="Proteomes" id="UP000886501"/>
    </source>
</evidence>
<reference evidence="1" key="2">
    <citation type="journal article" date="2020" name="Nat. Commun.">
        <title>Large-scale genome sequencing of mycorrhizal fungi provides insights into the early evolution of symbiotic traits.</title>
        <authorList>
            <person name="Miyauchi S."/>
            <person name="Kiss E."/>
            <person name="Kuo A."/>
            <person name="Drula E."/>
            <person name="Kohler A."/>
            <person name="Sanchez-Garcia M."/>
            <person name="Morin E."/>
            <person name="Andreopoulos B."/>
            <person name="Barry K.W."/>
            <person name="Bonito G."/>
            <person name="Buee M."/>
            <person name="Carver A."/>
            <person name="Chen C."/>
            <person name="Cichocki N."/>
            <person name="Clum A."/>
            <person name="Culley D."/>
            <person name="Crous P.W."/>
            <person name="Fauchery L."/>
            <person name="Girlanda M."/>
            <person name="Hayes R.D."/>
            <person name="Keri Z."/>
            <person name="LaButti K."/>
            <person name="Lipzen A."/>
            <person name="Lombard V."/>
            <person name="Magnuson J."/>
            <person name="Maillard F."/>
            <person name="Murat C."/>
            <person name="Nolan M."/>
            <person name="Ohm R.A."/>
            <person name="Pangilinan J."/>
            <person name="Pereira M.F."/>
            <person name="Perotto S."/>
            <person name="Peter M."/>
            <person name="Pfister S."/>
            <person name="Riley R."/>
            <person name="Sitrit Y."/>
            <person name="Stielow J.B."/>
            <person name="Szollosi G."/>
            <person name="Zifcakova L."/>
            <person name="Stursova M."/>
            <person name="Spatafora J.W."/>
            <person name="Tedersoo L."/>
            <person name="Vaario L.M."/>
            <person name="Yamada A."/>
            <person name="Yan M."/>
            <person name="Wang P."/>
            <person name="Xu J."/>
            <person name="Bruns T."/>
            <person name="Baldrian P."/>
            <person name="Vilgalys R."/>
            <person name="Dunand C."/>
            <person name="Henrissat B."/>
            <person name="Grigoriev I.V."/>
            <person name="Hibbett D."/>
            <person name="Nagy L.G."/>
            <person name="Martin F.M."/>
        </authorList>
    </citation>
    <scope>NUCLEOTIDE SEQUENCE</scope>
    <source>
        <strain evidence="1">P2</strain>
    </source>
</reference>
<name>A0ACB6ZMH5_THEGA</name>
<sequence>MTYLQPSSSPSAPLPSRDGTQEPDELTKFRDDWKHEVGLHNRAGATHLKSSVDTVPPAEEPPTAQHYTAEELPQAQDSFTTIVDLLFGLHISEDTHDPSAVPKSIISKIVQSFPQPLTFESEEETEPVHVTRIPDEVLVYILRFLDHGTIERFASISRKARVLTLDSTIWRDFVVLGYKPPQIPYPEAILDLVKTYGVDFRRLYVETPRVRLDGVYIAVCRYLRPGLSDNAWINVTHEIIYHRYLRFFPDGTVVSLLTSDQTPPRDIIPNLNPSLRMKGLFIGFWELHDSVIYLTSLADPTGSSTFPYVFQMTFQLSSRPLGRWNRLAILAYDSVHVDSGEMIPVSINQEKTQFTFSKVKSYGY</sequence>
<dbReference type="Proteomes" id="UP000886501">
    <property type="component" value="Unassembled WGS sequence"/>
</dbReference>
<gene>
    <name evidence="1" type="ORF">BDM02DRAFT_3111537</name>
</gene>
<organism evidence="1 2">
    <name type="scientific">Thelephora ganbajun</name>
    <name type="common">Ganba fungus</name>
    <dbReference type="NCBI Taxonomy" id="370292"/>
    <lineage>
        <taxon>Eukaryota</taxon>
        <taxon>Fungi</taxon>
        <taxon>Dikarya</taxon>
        <taxon>Basidiomycota</taxon>
        <taxon>Agaricomycotina</taxon>
        <taxon>Agaricomycetes</taxon>
        <taxon>Thelephorales</taxon>
        <taxon>Thelephoraceae</taxon>
        <taxon>Thelephora</taxon>
    </lineage>
</organism>
<dbReference type="EMBL" id="MU117981">
    <property type="protein sequence ID" value="KAF9650779.1"/>
    <property type="molecule type" value="Genomic_DNA"/>
</dbReference>
<keyword evidence="2" id="KW-1185">Reference proteome</keyword>
<proteinExistence type="predicted"/>
<reference evidence="1" key="1">
    <citation type="submission" date="2019-10" db="EMBL/GenBank/DDBJ databases">
        <authorList>
            <consortium name="DOE Joint Genome Institute"/>
            <person name="Kuo A."/>
            <person name="Miyauchi S."/>
            <person name="Kiss E."/>
            <person name="Drula E."/>
            <person name="Kohler A."/>
            <person name="Sanchez-Garcia M."/>
            <person name="Andreopoulos B."/>
            <person name="Barry K.W."/>
            <person name="Bonito G."/>
            <person name="Buee M."/>
            <person name="Carver A."/>
            <person name="Chen C."/>
            <person name="Cichocki N."/>
            <person name="Clum A."/>
            <person name="Culley D."/>
            <person name="Crous P.W."/>
            <person name="Fauchery L."/>
            <person name="Girlanda M."/>
            <person name="Hayes R."/>
            <person name="Keri Z."/>
            <person name="Labutti K."/>
            <person name="Lipzen A."/>
            <person name="Lombard V."/>
            <person name="Magnuson J."/>
            <person name="Maillard F."/>
            <person name="Morin E."/>
            <person name="Murat C."/>
            <person name="Nolan M."/>
            <person name="Ohm R."/>
            <person name="Pangilinan J."/>
            <person name="Pereira M."/>
            <person name="Perotto S."/>
            <person name="Peter M."/>
            <person name="Riley R."/>
            <person name="Sitrit Y."/>
            <person name="Stielow B."/>
            <person name="Szollosi G."/>
            <person name="Zifcakova L."/>
            <person name="Stursova M."/>
            <person name="Spatafora J.W."/>
            <person name="Tedersoo L."/>
            <person name="Vaario L.-M."/>
            <person name="Yamada A."/>
            <person name="Yan M."/>
            <person name="Wang P."/>
            <person name="Xu J."/>
            <person name="Bruns T."/>
            <person name="Baldrian P."/>
            <person name="Vilgalys R."/>
            <person name="Henrissat B."/>
            <person name="Grigoriev I.V."/>
            <person name="Hibbett D."/>
            <person name="Nagy L.G."/>
            <person name="Martin F.M."/>
        </authorList>
    </citation>
    <scope>NUCLEOTIDE SEQUENCE</scope>
    <source>
        <strain evidence="1">P2</strain>
    </source>
</reference>
<comment type="caution">
    <text evidence="1">The sequence shown here is derived from an EMBL/GenBank/DDBJ whole genome shotgun (WGS) entry which is preliminary data.</text>
</comment>
<accession>A0ACB6ZMH5</accession>
<evidence type="ECO:0000313" key="1">
    <source>
        <dbReference type="EMBL" id="KAF9650779.1"/>
    </source>
</evidence>
<protein>
    <submittedName>
        <fullName evidence="1">Uncharacterized protein</fullName>
    </submittedName>
</protein>